<sequence>MFTSRSQGFLYKEQ</sequence>
<reference evidence="1" key="2">
    <citation type="journal article" date="2015" name="Data Brief">
        <title>Shoot transcriptome of the giant reed, Arundo donax.</title>
        <authorList>
            <person name="Barrero R.A."/>
            <person name="Guerrero F.D."/>
            <person name="Moolhuijzen P."/>
            <person name="Goolsby J.A."/>
            <person name="Tidwell J."/>
            <person name="Bellgard S.E."/>
            <person name="Bellgard M.I."/>
        </authorList>
    </citation>
    <scope>NUCLEOTIDE SEQUENCE</scope>
    <source>
        <tissue evidence="1">Shoot tissue taken approximately 20 cm above the soil surface</tissue>
    </source>
</reference>
<proteinExistence type="predicted"/>
<name>A0A0A9QPX7_ARUDO</name>
<accession>A0A0A9QPX7</accession>
<evidence type="ECO:0000313" key="1">
    <source>
        <dbReference type="EMBL" id="JAD17166.1"/>
    </source>
</evidence>
<dbReference type="EMBL" id="GBRH01280729">
    <property type="protein sequence ID" value="JAD17166.1"/>
    <property type="molecule type" value="Transcribed_RNA"/>
</dbReference>
<organism evidence="1">
    <name type="scientific">Arundo donax</name>
    <name type="common">Giant reed</name>
    <name type="synonym">Donax arundinaceus</name>
    <dbReference type="NCBI Taxonomy" id="35708"/>
    <lineage>
        <taxon>Eukaryota</taxon>
        <taxon>Viridiplantae</taxon>
        <taxon>Streptophyta</taxon>
        <taxon>Embryophyta</taxon>
        <taxon>Tracheophyta</taxon>
        <taxon>Spermatophyta</taxon>
        <taxon>Magnoliopsida</taxon>
        <taxon>Liliopsida</taxon>
        <taxon>Poales</taxon>
        <taxon>Poaceae</taxon>
        <taxon>PACMAD clade</taxon>
        <taxon>Arundinoideae</taxon>
        <taxon>Arundineae</taxon>
        <taxon>Arundo</taxon>
    </lineage>
</organism>
<reference evidence="1" key="1">
    <citation type="submission" date="2014-09" db="EMBL/GenBank/DDBJ databases">
        <authorList>
            <person name="Magalhaes I.L.F."/>
            <person name="Oliveira U."/>
            <person name="Santos F.R."/>
            <person name="Vidigal T.H.D.A."/>
            <person name="Brescovit A.D."/>
            <person name="Santos A.J."/>
        </authorList>
    </citation>
    <scope>NUCLEOTIDE SEQUENCE</scope>
    <source>
        <tissue evidence="1">Shoot tissue taken approximately 20 cm above the soil surface</tissue>
    </source>
</reference>
<protein>
    <submittedName>
        <fullName evidence="1">Uncharacterized protein</fullName>
    </submittedName>
</protein>